<accession>A0A286DWA8</accession>
<sequence>MAAQAAGAAELSQGRGRTARYGKGKPYRVGGIPGVRDRSFETLEDVRAWLRRSSVDEERGDSVDPRQGDVTLADHVTGEWTPGKGGAPRPGPERPPWIARLRRRIAL</sequence>
<organism evidence="2 3">
    <name type="scientific">Streptomyces zhaozhouensis</name>
    <dbReference type="NCBI Taxonomy" id="1300267"/>
    <lineage>
        <taxon>Bacteria</taxon>
        <taxon>Bacillati</taxon>
        <taxon>Actinomycetota</taxon>
        <taxon>Actinomycetes</taxon>
        <taxon>Kitasatosporales</taxon>
        <taxon>Streptomycetaceae</taxon>
        <taxon>Streptomyces</taxon>
    </lineage>
</organism>
<keyword evidence="3" id="KW-1185">Reference proteome</keyword>
<evidence type="ECO:0000313" key="3">
    <source>
        <dbReference type="Proteomes" id="UP000219072"/>
    </source>
</evidence>
<gene>
    <name evidence="2" type="ORF">SAMN06297387_10863</name>
</gene>
<evidence type="ECO:0000256" key="1">
    <source>
        <dbReference type="SAM" id="MobiDB-lite"/>
    </source>
</evidence>
<feature type="compositionally biased region" description="Basic and acidic residues" evidence="1">
    <location>
        <begin position="54"/>
        <end position="67"/>
    </location>
</feature>
<name>A0A286DWA8_9ACTN</name>
<protein>
    <submittedName>
        <fullName evidence="2">Uncharacterized protein</fullName>
    </submittedName>
</protein>
<feature type="compositionally biased region" description="Basic residues" evidence="1">
    <location>
        <begin position="17"/>
        <end position="26"/>
    </location>
</feature>
<feature type="region of interest" description="Disordered" evidence="1">
    <location>
        <begin position="54"/>
        <end position="98"/>
    </location>
</feature>
<dbReference type="EMBL" id="OCNE01000008">
    <property type="protein sequence ID" value="SOD62900.1"/>
    <property type="molecule type" value="Genomic_DNA"/>
</dbReference>
<feature type="region of interest" description="Disordered" evidence="1">
    <location>
        <begin position="1"/>
        <end position="35"/>
    </location>
</feature>
<proteinExistence type="predicted"/>
<dbReference type="Proteomes" id="UP000219072">
    <property type="component" value="Unassembled WGS sequence"/>
</dbReference>
<reference evidence="2 3" key="1">
    <citation type="submission" date="2017-09" db="EMBL/GenBank/DDBJ databases">
        <authorList>
            <person name="Ehlers B."/>
            <person name="Leendertz F.H."/>
        </authorList>
    </citation>
    <scope>NUCLEOTIDE SEQUENCE [LARGE SCALE GENOMIC DNA]</scope>
    <source>
        <strain evidence="2 3">CGMCC 4.7095</strain>
    </source>
</reference>
<dbReference type="AlphaFoldDB" id="A0A286DWA8"/>
<evidence type="ECO:0000313" key="2">
    <source>
        <dbReference type="EMBL" id="SOD62900.1"/>
    </source>
</evidence>